<feature type="transmembrane region" description="Helical" evidence="8">
    <location>
        <begin position="133"/>
        <end position="157"/>
    </location>
</feature>
<comment type="similarity">
    <text evidence="2 8">Belongs to the major facilitator superfamily. Bcr/CmlA family.</text>
</comment>
<evidence type="ECO:0000313" key="11">
    <source>
        <dbReference type="Proteomes" id="UP000595332"/>
    </source>
</evidence>
<evidence type="ECO:0000313" key="10">
    <source>
        <dbReference type="EMBL" id="BBB29294.1"/>
    </source>
</evidence>
<comment type="subcellular location">
    <subcellularLocation>
        <location evidence="8">Cell inner membrane</location>
        <topology evidence="8">Multi-pass membrane protein</topology>
    </subcellularLocation>
    <subcellularLocation>
        <location evidence="1">Cell membrane</location>
        <topology evidence="1">Multi-pass membrane protein</topology>
    </subcellularLocation>
</comment>
<evidence type="ECO:0000256" key="1">
    <source>
        <dbReference type="ARBA" id="ARBA00004651"/>
    </source>
</evidence>
<protein>
    <recommendedName>
        <fullName evidence="8">Bcr/CflA family efflux transporter</fullName>
    </recommendedName>
</protein>
<feature type="transmembrane region" description="Helical" evidence="8">
    <location>
        <begin position="163"/>
        <end position="181"/>
    </location>
</feature>
<name>A0A7R6SV91_9GAMM</name>
<feature type="transmembrane region" description="Helical" evidence="8">
    <location>
        <begin position="42"/>
        <end position="63"/>
    </location>
</feature>
<dbReference type="RefSeq" id="WP_201349906.1">
    <property type="nucleotide sequence ID" value="NZ_AP014546.1"/>
</dbReference>
<keyword evidence="4" id="KW-1003">Cell membrane</keyword>
<dbReference type="GO" id="GO:0005886">
    <property type="term" value="C:plasma membrane"/>
    <property type="evidence" value="ECO:0007669"/>
    <property type="project" value="UniProtKB-SubCell"/>
</dbReference>
<sequence>MFLPTSLATILVLASIVALGPLSTDMYLPSLPRLTTELNASIDQVQITLSIFFAGFAVAQLVYGPLADRFGRKSILLAGLALFTTASFGCATATTIEELIVFRFLQALGACGGPVLGRTMIRDIYGPTQSARVLSMMGTIMALAPAIAPIIGGYMLFVFNWSAIFIFLGAYGAIVTLIITFKIQESLQPENVNSLNPLIIMRNYGELLRSRIFLGYTLCCSFTFSGLFSFLSGSSFVLIDFFGVPEANYGFYFTAVVLGYMVGTQLSQRLGSRYGINKMLVIGTLLASSAGISMLAASLLELHHLYWVIGCQVFFMMAVGMVMPQAMAGAMGPFSKMAGTASALLGFTQSAIAAVVGLIVGHSHTGTPTIMAASIALMGTLAFLSYLIIIKPISINTAAQR</sequence>
<evidence type="ECO:0000259" key="9">
    <source>
        <dbReference type="PROSITE" id="PS50850"/>
    </source>
</evidence>
<dbReference type="PANTHER" id="PTHR23502:SF132">
    <property type="entry name" value="POLYAMINE TRANSPORTER 2-RELATED"/>
    <property type="match status" value="1"/>
</dbReference>
<evidence type="ECO:0000256" key="3">
    <source>
        <dbReference type="ARBA" id="ARBA00022448"/>
    </source>
</evidence>
<dbReference type="PROSITE" id="PS50850">
    <property type="entry name" value="MFS"/>
    <property type="match status" value="1"/>
</dbReference>
<feature type="transmembrane region" description="Helical" evidence="8">
    <location>
        <begin position="100"/>
        <end position="121"/>
    </location>
</feature>
<feature type="transmembrane region" description="Helical" evidence="8">
    <location>
        <begin position="279"/>
        <end position="299"/>
    </location>
</feature>
<accession>A0A7R6SV91</accession>
<evidence type="ECO:0000256" key="8">
    <source>
        <dbReference type="RuleBase" id="RU365088"/>
    </source>
</evidence>
<gene>
    <name evidence="10" type="ORF">NEJAP_1342</name>
</gene>
<organism evidence="10 11">
    <name type="scientific">Neptunomonas japonica JAMM 1380</name>
    <dbReference type="NCBI Taxonomy" id="1441457"/>
    <lineage>
        <taxon>Bacteria</taxon>
        <taxon>Pseudomonadati</taxon>
        <taxon>Pseudomonadota</taxon>
        <taxon>Gammaproteobacteria</taxon>
        <taxon>Oceanospirillales</taxon>
        <taxon>Oceanospirillaceae</taxon>
        <taxon>Neptunomonas</taxon>
    </lineage>
</organism>
<dbReference type="InterPro" id="IPR004812">
    <property type="entry name" value="Efflux_drug-R_Bcr/CmlA"/>
</dbReference>
<keyword evidence="6 8" id="KW-1133">Transmembrane helix</keyword>
<evidence type="ECO:0000256" key="7">
    <source>
        <dbReference type="ARBA" id="ARBA00023136"/>
    </source>
</evidence>
<keyword evidence="5 8" id="KW-0812">Transmembrane</keyword>
<feature type="transmembrane region" description="Helical" evidence="8">
    <location>
        <begin position="305"/>
        <end position="323"/>
    </location>
</feature>
<feature type="transmembrane region" description="Helical" evidence="8">
    <location>
        <begin position="212"/>
        <end position="237"/>
    </location>
</feature>
<keyword evidence="11" id="KW-1185">Reference proteome</keyword>
<dbReference type="FunFam" id="1.20.1720.10:FF:000005">
    <property type="entry name" value="Bcr/CflA family efflux transporter"/>
    <property type="match status" value="1"/>
</dbReference>
<feature type="transmembrane region" description="Helical" evidence="8">
    <location>
        <begin position="344"/>
        <end position="364"/>
    </location>
</feature>
<proteinExistence type="inferred from homology"/>
<feature type="domain" description="Major facilitator superfamily (MFS) profile" evidence="9">
    <location>
        <begin position="9"/>
        <end position="391"/>
    </location>
</feature>
<dbReference type="NCBIfam" id="NF008314">
    <property type="entry name" value="PRK11102.1"/>
    <property type="match status" value="1"/>
</dbReference>
<keyword evidence="8" id="KW-0997">Cell inner membrane</keyword>
<dbReference type="Pfam" id="PF07690">
    <property type="entry name" value="MFS_1"/>
    <property type="match status" value="1"/>
</dbReference>
<dbReference type="Proteomes" id="UP000595332">
    <property type="component" value="Chromosome"/>
</dbReference>
<feature type="transmembrane region" description="Helical" evidence="8">
    <location>
        <begin position="370"/>
        <end position="390"/>
    </location>
</feature>
<dbReference type="NCBIfam" id="TIGR00710">
    <property type="entry name" value="efflux_Bcr_CflA"/>
    <property type="match status" value="1"/>
</dbReference>
<feature type="transmembrane region" description="Helical" evidence="8">
    <location>
        <begin position="75"/>
        <end position="94"/>
    </location>
</feature>
<dbReference type="Gene3D" id="1.20.1720.10">
    <property type="entry name" value="Multidrug resistance protein D"/>
    <property type="match status" value="1"/>
</dbReference>
<evidence type="ECO:0000256" key="2">
    <source>
        <dbReference type="ARBA" id="ARBA00006236"/>
    </source>
</evidence>
<reference evidence="10 11" key="1">
    <citation type="journal article" date="2008" name="Int. J. Syst. Evol. Microbiol.">
        <title>Neptunomonas japonica sp. nov., an Osedax japonicus symbiont-like bacterium isolated from sediment adjacent to sperm whale carcasses off Kagoshima, Japan.</title>
        <authorList>
            <person name="Miyazaki M."/>
            <person name="Nogi Y."/>
            <person name="Fujiwara Y."/>
            <person name="Kawato M."/>
            <person name="Kubokawa K."/>
            <person name="Horikoshi K."/>
        </authorList>
    </citation>
    <scope>NUCLEOTIDE SEQUENCE [LARGE SCALE GENOMIC DNA]</scope>
    <source>
        <strain evidence="10 11">JAMM 1380</strain>
    </source>
</reference>
<dbReference type="SUPFAM" id="SSF103473">
    <property type="entry name" value="MFS general substrate transporter"/>
    <property type="match status" value="1"/>
</dbReference>
<keyword evidence="3 8" id="KW-0813">Transport</keyword>
<dbReference type="InterPro" id="IPR011701">
    <property type="entry name" value="MFS"/>
</dbReference>
<evidence type="ECO:0000256" key="5">
    <source>
        <dbReference type="ARBA" id="ARBA00022692"/>
    </source>
</evidence>
<dbReference type="KEGG" id="njp:NEJAP_1342"/>
<evidence type="ECO:0000256" key="4">
    <source>
        <dbReference type="ARBA" id="ARBA00022475"/>
    </source>
</evidence>
<feature type="transmembrane region" description="Helical" evidence="8">
    <location>
        <begin position="249"/>
        <end position="267"/>
    </location>
</feature>
<dbReference type="GO" id="GO:1990961">
    <property type="term" value="P:xenobiotic detoxification by transmembrane export across the plasma membrane"/>
    <property type="evidence" value="ECO:0007669"/>
    <property type="project" value="InterPro"/>
</dbReference>
<dbReference type="PANTHER" id="PTHR23502">
    <property type="entry name" value="MAJOR FACILITATOR SUPERFAMILY"/>
    <property type="match status" value="1"/>
</dbReference>
<dbReference type="GO" id="GO:0042910">
    <property type="term" value="F:xenobiotic transmembrane transporter activity"/>
    <property type="evidence" value="ECO:0007669"/>
    <property type="project" value="InterPro"/>
</dbReference>
<keyword evidence="7 8" id="KW-0472">Membrane</keyword>
<dbReference type="EMBL" id="AP014546">
    <property type="protein sequence ID" value="BBB29294.1"/>
    <property type="molecule type" value="Genomic_DNA"/>
</dbReference>
<dbReference type="AlphaFoldDB" id="A0A7R6SV91"/>
<dbReference type="InterPro" id="IPR036259">
    <property type="entry name" value="MFS_trans_sf"/>
</dbReference>
<dbReference type="CDD" id="cd17320">
    <property type="entry name" value="MFS_MdfA_MDR_like"/>
    <property type="match status" value="1"/>
</dbReference>
<comment type="caution">
    <text evidence="8">Lacks conserved residue(s) required for the propagation of feature annotation.</text>
</comment>
<evidence type="ECO:0000256" key="6">
    <source>
        <dbReference type="ARBA" id="ARBA00022989"/>
    </source>
</evidence>
<dbReference type="InterPro" id="IPR020846">
    <property type="entry name" value="MFS_dom"/>
</dbReference>